<comment type="caution">
    <text evidence="1">The sequence shown here is derived from an EMBL/GenBank/DDBJ whole genome shotgun (WGS) entry which is preliminary data.</text>
</comment>
<organism evidence="1 2">
    <name type="scientific">Melia azedarach</name>
    <name type="common">Chinaberry tree</name>
    <dbReference type="NCBI Taxonomy" id="155640"/>
    <lineage>
        <taxon>Eukaryota</taxon>
        <taxon>Viridiplantae</taxon>
        <taxon>Streptophyta</taxon>
        <taxon>Embryophyta</taxon>
        <taxon>Tracheophyta</taxon>
        <taxon>Spermatophyta</taxon>
        <taxon>Magnoliopsida</taxon>
        <taxon>eudicotyledons</taxon>
        <taxon>Gunneridae</taxon>
        <taxon>Pentapetalae</taxon>
        <taxon>rosids</taxon>
        <taxon>malvids</taxon>
        <taxon>Sapindales</taxon>
        <taxon>Meliaceae</taxon>
        <taxon>Melia</taxon>
    </lineage>
</organism>
<evidence type="ECO:0000313" key="1">
    <source>
        <dbReference type="EMBL" id="KAJ4705267.1"/>
    </source>
</evidence>
<dbReference type="Proteomes" id="UP001164539">
    <property type="component" value="Chromosome 12"/>
</dbReference>
<protein>
    <submittedName>
        <fullName evidence="1">Ribosome-recycling factor like</fullName>
    </submittedName>
</protein>
<reference evidence="1 2" key="1">
    <citation type="journal article" date="2023" name="Science">
        <title>Complex scaffold remodeling in plant triterpene biosynthesis.</title>
        <authorList>
            <person name="De La Pena R."/>
            <person name="Hodgson H."/>
            <person name="Liu J.C."/>
            <person name="Stephenson M.J."/>
            <person name="Martin A.C."/>
            <person name="Owen C."/>
            <person name="Harkess A."/>
            <person name="Leebens-Mack J."/>
            <person name="Jimenez L.E."/>
            <person name="Osbourn A."/>
            <person name="Sattely E.S."/>
        </authorList>
    </citation>
    <scope>NUCLEOTIDE SEQUENCE [LARGE SCALE GENOMIC DNA]</scope>
    <source>
        <strain evidence="2">cv. JPN11</strain>
        <tissue evidence="1">Leaf</tissue>
    </source>
</reference>
<evidence type="ECO:0000313" key="2">
    <source>
        <dbReference type="Proteomes" id="UP001164539"/>
    </source>
</evidence>
<keyword evidence="2" id="KW-1185">Reference proteome</keyword>
<gene>
    <name evidence="1" type="ORF">OWV82_022066</name>
</gene>
<accession>A0ACC1X2W9</accession>
<dbReference type="EMBL" id="CM051405">
    <property type="protein sequence ID" value="KAJ4705267.1"/>
    <property type="molecule type" value="Genomic_DNA"/>
</dbReference>
<sequence>MASSDKISEATGEKFPAADINGELNPGQNKSVEIDPGASFMATSLQIKKQAEEADQKKREREKKEGIQKLKSAIMISAVVAALAGAAIAITKKLREK</sequence>
<proteinExistence type="predicted"/>
<name>A0ACC1X2W9_MELAZ</name>